<evidence type="ECO:0000313" key="1">
    <source>
        <dbReference type="EMBL" id="KDN63351.1"/>
    </source>
</evidence>
<name>A0A066XC65_COLSU</name>
<proteinExistence type="predicted"/>
<dbReference type="EMBL" id="JMSE01001242">
    <property type="protein sequence ID" value="KDN63351.1"/>
    <property type="molecule type" value="Genomic_DNA"/>
</dbReference>
<protein>
    <submittedName>
        <fullName evidence="1">Uncharacterized protein</fullName>
    </submittedName>
</protein>
<evidence type="ECO:0000313" key="2">
    <source>
        <dbReference type="Proteomes" id="UP000027238"/>
    </source>
</evidence>
<sequence>MRRVSPLPSEATVSSAGPWIPRVRADANGMRGAYKVYQPRLFPVHGITRFLGSGEHGANEASSVQLGKPSTVRAGPFRGLEWRIFGAAPPLQAPWGNDNLWQRGAIAPLSVN</sequence>
<accession>A0A066XC65</accession>
<reference evidence="2" key="1">
    <citation type="journal article" date="2014" name="Genome Announc.">
        <title>Draft genome sequence of Colletotrichum sublineola, a destructive pathogen of cultivated sorghum.</title>
        <authorList>
            <person name="Baroncelli R."/>
            <person name="Sanz-Martin J.M."/>
            <person name="Rech G.E."/>
            <person name="Sukno S.A."/>
            <person name="Thon M.R."/>
        </authorList>
    </citation>
    <scope>NUCLEOTIDE SEQUENCE [LARGE SCALE GENOMIC DNA]</scope>
    <source>
        <strain evidence="2">TX430BB</strain>
    </source>
</reference>
<comment type="caution">
    <text evidence="1">The sequence shown here is derived from an EMBL/GenBank/DDBJ whole genome shotgun (WGS) entry which is preliminary data.</text>
</comment>
<dbReference type="Proteomes" id="UP000027238">
    <property type="component" value="Unassembled WGS sequence"/>
</dbReference>
<organism evidence="1 2">
    <name type="scientific">Colletotrichum sublineola</name>
    <name type="common">Sorghum anthracnose fungus</name>
    <dbReference type="NCBI Taxonomy" id="1173701"/>
    <lineage>
        <taxon>Eukaryota</taxon>
        <taxon>Fungi</taxon>
        <taxon>Dikarya</taxon>
        <taxon>Ascomycota</taxon>
        <taxon>Pezizomycotina</taxon>
        <taxon>Sordariomycetes</taxon>
        <taxon>Hypocreomycetidae</taxon>
        <taxon>Glomerellales</taxon>
        <taxon>Glomerellaceae</taxon>
        <taxon>Colletotrichum</taxon>
        <taxon>Colletotrichum graminicola species complex</taxon>
    </lineage>
</organism>
<dbReference type="HOGENOM" id="CLU_2145719_0_0_1"/>
<keyword evidence="2" id="KW-1185">Reference proteome</keyword>
<dbReference type="AlphaFoldDB" id="A0A066XC65"/>
<gene>
    <name evidence="1" type="ORF">CSUB01_09881</name>
</gene>